<evidence type="ECO:0000256" key="1">
    <source>
        <dbReference type="SAM" id="MobiDB-lite"/>
    </source>
</evidence>
<feature type="compositionally biased region" description="Basic and acidic residues" evidence="1">
    <location>
        <begin position="1"/>
        <end position="10"/>
    </location>
</feature>
<feature type="compositionally biased region" description="Polar residues" evidence="1">
    <location>
        <begin position="65"/>
        <end position="74"/>
    </location>
</feature>
<dbReference type="Proteomes" id="UP000652761">
    <property type="component" value="Unassembled WGS sequence"/>
</dbReference>
<feature type="compositionally biased region" description="Basic residues" evidence="1">
    <location>
        <begin position="11"/>
        <end position="24"/>
    </location>
</feature>
<proteinExistence type="predicted"/>
<accession>A0A843VTT7</accession>
<gene>
    <name evidence="2" type="ORF">Taro_032881</name>
</gene>
<feature type="region of interest" description="Disordered" evidence="1">
    <location>
        <begin position="1"/>
        <end position="120"/>
    </location>
</feature>
<sequence length="136" mass="15146">MTSPASERHARTLKRGRRPNKHARASQNLGTLPEVQKAHHSANNRLTASQPIIRQTRPSWHHCQDTATKVSPSGTERREATSRFPYQKVLRAKPALGHTPTHNRATETPEAPTGTVAPPQAVVILSCRRRAPRHEP</sequence>
<dbReference type="EMBL" id="NMUH01002465">
    <property type="protein sequence ID" value="MQM00149.1"/>
    <property type="molecule type" value="Genomic_DNA"/>
</dbReference>
<dbReference type="AlphaFoldDB" id="A0A843VTT7"/>
<evidence type="ECO:0000313" key="3">
    <source>
        <dbReference type="Proteomes" id="UP000652761"/>
    </source>
</evidence>
<organism evidence="2 3">
    <name type="scientific">Colocasia esculenta</name>
    <name type="common">Wild taro</name>
    <name type="synonym">Arum esculentum</name>
    <dbReference type="NCBI Taxonomy" id="4460"/>
    <lineage>
        <taxon>Eukaryota</taxon>
        <taxon>Viridiplantae</taxon>
        <taxon>Streptophyta</taxon>
        <taxon>Embryophyta</taxon>
        <taxon>Tracheophyta</taxon>
        <taxon>Spermatophyta</taxon>
        <taxon>Magnoliopsida</taxon>
        <taxon>Liliopsida</taxon>
        <taxon>Araceae</taxon>
        <taxon>Aroideae</taxon>
        <taxon>Colocasieae</taxon>
        <taxon>Colocasia</taxon>
    </lineage>
</organism>
<protein>
    <submittedName>
        <fullName evidence="2">Uncharacterized protein</fullName>
    </submittedName>
</protein>
<name>A0A843VTT7_COLES</name>
<reference evidence="2" key="1">
    <citation type="submission" date="2017-07" db="EMBL/GenBank/DDBJ databases">
        <title>Taro Niue Genome Assembly and Annotation.</title>
        <authorList>
            <person name="Atibalentja N."/>
            <person name="Keating K."/>
            <person name="Fields C.J."/>
        </authorList>
    </citation>
    <scope>NUCLEOTIDE SEQUENCE</scope>
    <source>
        <strain evidence="2">Niue_2</strain>
        <tissue evidence="2">Leaf</tissue>
    </source>
</reference>
<evidence type="ECO:0000313" key="2">
    <source>
        <dbReference type="EMBL" id="MQM00149.1"/>
    </source>
</evidence>
<feature type="compositionally biased region" description="Polar residues" evidence="1">
    <location>
        <begin position="41"/>
        <end position="58"/>
    </location>
</feature>
<keyword evidence="3" id="KW-1185">Reference proteome</keyword>
<comment type="caution">
    <text evidence="2">The sequence shown here is derived from an EMBL/GenBank/DDBJ whole genome shotgun (WGS) entry which is preliminary data.</text>
</comment>